<evidence type="ECO:0000313" key="2">
    <source>
        <dbReference type="EMBL" id="GAM01238.1"/>
    </source>
</evidence>
<sequence>MRYGGGMARRNRYLIATMPDGYVKTIGPTSQPFTHYWRIVADLGGGKIEVFWGHAKSRKAAMANDAAMAQAVRQRGWTGYRFEVVELVEADEAPEPVKKSSPARGGGRARP</sequence>
<comment type="caution">
    <text evidence="2">The sequence shown here is derived from an EMBL/GenBank/DDBJ whole genome shotgun (WGS) entry which is preliminary data.</text>
</comment>
<proteinExistence type="predicted"/>
<protein>
    <submittedName>
        <fullName evidence="2">Uncharacterized protein</fullName>
    </submittedName>
</protein>
<gene>
    <name evidence="2" type="ORF">SP5_056_00150</name>
</gene>
<evidence type="ECO:0000256" key="1">
    <source>
        <dbReference type="SAM" id="MobiDB-lite"/>
    </source>
</evidence>
<feature type="region of interest" description="Disordered" evidence="1">
    <location>
        <begin position="91"/>
        <end position="111"/>
    </location>
</feature>
<dbReference type="EMBL" id="BBPI01000056">
    <property type="protein sequence ID" value="GAM01238.1"/>
    <property type="molecule type" value="Genomic_DNA"/>
</dbReference>
<reference evidence="2 3" key="1">
    <citation type="submission" date="2014-11" db="EMBL/GenBank/DDBJ databases">
        <title>Whole genome shotgun sequence of Sphingomonas parapaucimobilis NBRC 15100.</title>
        <authorList>
            <person name="Katano-Makiyama Y."/>
            <person name="Hosoyama A."/>
            <person name="Hashimoto M."/>
            <person name="Hosoyama Y."/>
            <person name="Noguchi M."/>
            <person name="Numata M."/>
            <person name="Tsuchikane K."/>
            <person name="Hirakata S."/>
            <person name="Uohara A."/>
            <person name="Shimodaira J."/>
            <person name="Ohji S."/>
            <person name="Ichikawa N."/>
            <person name="Kimura A."/>
            <person name="Yamazoe A."/>
            <person name="Fujita N."/>
        </authorList>
    </citation>
    <scope>NUCLEOTIDE SEQUENCE [LARGE SCALE GENOMIC DNA]</scope>
    <source>
        <strain evidence="2 3">NBRC 15100</strain>
    </source>
</reference>
<keyword evidence="3" id="KW-1185">Reference proteome</keyword>
<name>A0A0A1W7D1_9SPHN</name>
<evidence type="ECO:0000313" key="3">
    <source>
        <dbReference type="Proteomes" id="UP000032305"/>
    </source>
</evidence>
<organism evidence="2 3">
    <name type="scientific">Sphingomonas parapaucimobilis NBRC 15100</name>
    <dbReference type="NCBI Taxonomy" id="1219049"/>
    <lineage>
        <taxon>Bacteria</taxon>
        <taxon>Pseudomonadati</taxon>
        <taxon>Pseudomonadota</taxon>
        <taxon>Alphaproteobacteria</taxon>
        <taxon>Sphingomonadales</taxon>
        <taxon>Sphingomonadaceae</taxon>
        <taxon>Sphingomonas</taxon>
    </lineage>
</organism>
<dbReference type="eggNOG" id="ENOG503167N">
    <property type="taxonomic scope" value="Bacteria"/>
</dbReference>
<dbReference type="AlphaFoldDB" id="A0A0A1W7D1"/>
<dbReference type="Proteomes" id="UP000032305">
    <property type="component" value="Unassembled WGS sequence"/>
</dbReference>
<accession>A0A0A1W7D1</accession>